<dbReference type="Pfam" id="PF21984">
    <property type="entry name" value="DnaD_N"/>
    <property type="match status" value="1"/>
</dbReference>
<dbReference type="PANTHER" id="PTHR37293">
    <property type="entry name" value="PHAGE REPLICATION PROTEIN-RELATED"/>
    <property type="match status" value="1"/>
</dbReference>
<dbReference type="InterPro" id="IPR036388">
    <property type="entry name" value="WH-like_DNA-bd_sf"/>
</dbReference>
<feature type="domain" description="DnaB/C C-terminal" evidence="3">
    <location>
        <begin position="140"/>
        <end position="212"/>
    </location>
</feature>
<feature type="region of interest" description="Disordered" evidence="2">
    <location>
        <begin position="209"/>
        <end position="233"/>
    </location>
</feature>
<dbReference type="InterPro" id="IPR053162">
    <property type="entry name" value="DnaD"/>
</dbReference>
<protein>
    <submittedName>
        <fullName evidence="5">DnaD domain-containing protein</fullName>
    </submittedName>
</protein>
<organism evidence="5 6">
    <name type="scientific">Lentilactobacillus raoultii</name>
    <dbReference type="NCBI Taxonomy" id="1987503"/>
    <lineage>
        <taxon>Bacteria</taxon>
        <taxon>Bacillati</taxon>
        <taxon>Bacillota</taxon>
        <taxon>Bacilli</taxon>
        <taxon>Lactobacillales</taxon>
        <taxon>Lactobacillaceae</taxon>
        <taxon>Lentilactobacillus</taxon>
    </lineage>
</organism>
<evidence type="ECO:0000313" key="5">
    <source>
        <dbReference type="EMBL" id="MFD1124515.1"/>
    </source>
</evidence>
<dbReference type="PANTHER" id="PTHR37293:SF6">
    <property type="entry name" value="DNA REPLICATION PROTEIN DNAD"/>
    <property type="match status" value="1"/>
</dbReference>
<reference evidence="6" key="1">
    <citation type="journal article" date="2019" name="Int. J. Syst. Evol. Microbiol.">
        <title>The Global Catalogue of Microorganisms (GCM) 10K type strain sequencing project: providing services to taxonomists for standard genome sequencing and annotation.</title>
        <authorList>
            <consortium name="The Broad Institute Genomics Platform"/>
            <consortium name="The Broad Institute Genome Sequencing Center for Infectious Disease"/>
            <person name="Wu L."/>
            <person name="Ma J."/>
        </authorList>
    </citation>
    <scope>NUCLEOTIDE SEQUENCE [LARGE SCALE GENOMIC DNA]</scope>
    <source>
        <strain evidence="6">CCUG 71848</strain>
    </source>
</reference>
<dbReference type="InterPro" id="IPR053843">
    <property type="entry name" value="DnaD_N"/>
</dbReference>
<accession>A0ABW3PQ87</accession>
<keyword evidence="6" id="KW-1185">Reference proteome</keyword>
<feature type="region of interest" description="Disordered" evidence="2">
    <location>
        <begin position="113"/>
        <end position="135"/>
    </location>
</feature>
<sequence>MDKYAHHILKFGQTTLPNFLLKNYRKIGLSNDELLLYILIKHDRTLVIPMPEINQLAELTGYGQQQLFEIFHQMIQKKLAKITKIQIAGQQVDAYDFTLLYEKLALLDESESDEEGEVFSNPTATSSTPQVNDQERQKIFESIEKEFGRTLSPLEMESISQWIDLDHYTPRVIELALKEAVLNQVYNLKYMDRILRNWEQRNLKTPQQIEDYNRRRTQSSSESETTYKGPKIPFINLLNPKEKKD</sequence>
<evidence type="ECO:0000259" key="3">
    <source>
        <dbReference type="Pfam" id="PF07261"/>
    </source>
</evidence>
<comment type="caution">
    <text evidence="5">The sequence shown here is derived from an EMBL/GenBank/DDBJ whole genome shotgun (WGS) entry which is preliminary data.</text>
</comment>
<dbReference type="Gene3D" id="1.10.10.630">
    <property type="entry name" value="DnaD domain-like"/>
    <property type="match status" value="1"/>
</dbReference>
<comment type="similarity">
    <text evidence="1">Belongs to the DnaB/DnaD family.</text>
</comment>
<evidence type="ECO:0000256" key="2">
    <source>
        <dbReference type="SAM" id="MobiDB-lite"/>
    </source>
</evidence>
<evidence type="ECO:0000313" key="6">
    <source>
        <dbReference type="Proteomes" id="UP001597156"/>
    </source>
</evidence>
<name>A0ABW3PQ87_9LACO</name>
<dbReference type="Pfam" id="PF07261">
    <property type="entry name" value="DnaB_2"/>
    <property type="match status" value="1"/>
</dbReference>
<dbReference type="Proteomes" id="UP001597156">
    <property type="component" value="Unassembled WGS sequence"/>
</dbReference>
<dbReference type="InterPro" id="IPR034829">
    <property type="entry name" value="DnaD-like_sf"/>
</dbReference>
<gene>
    <name evidence="5" type="ORF">ACFQ22_03960</name>
</gene>
<dbReference type="InterPro" id="IPR006343">
    <property type="entry name" value="DnaB/C_C"/>
</dbReference>
<dbReference type="SUPFAM" id="SSF158499">
    <property type="entry name" value="DnaD domain-like"/>
    <property type="match status" value="1"/>
</dbReference>
<feature type="compositionally biased region" description="Polar residues" evidence="2">
    <location>
        <begin position="120"/>
        <end position="132"/>
    </location>
</feature>
<evidence type="ECO:0000259" key="4">
    <source>
        <dbReference type="Pfam" id="PF21984"/>
    </source>
</evidence>
<proteinExistence type="inferred from homology"/>
<dbReference type="NCBIfam" id="TIGR01446">
    <property type="entry name" value="DnaD_dom"/>
    <property type="match status" value="1"/>
</dbReference>
<evidence type="ECO:0000256" key="1">
    <source>
        <dbReference type="ARBA" id="ARBA00093462"/>
    </source>
</evidence>
<feature type="domain" description="DnaD N-terminal" evidence="4">
    <location>
        <begin position="17"/>
        <end position="113"/>
    </location>
</feature>
<dbReference type="EMBL" id="JBHTLH010000010">
    <property type="protein sequence ID" value="MFD1124515.1"/>
    <property type="molecule type" value="Genomic_DNA"/>
</dbReference>
<dbReference type="Gene3D" id="1.10.10.10">
    <property type="entry name" value="Winged helix-like DNA-binding domain superfamily/Winged helix DNA-binding domain"/>
    <property type="match status" value="1"/>
</dbReference>
<dbReference type="RefSeq" id="WP_121979532.1">
    <property type="nucleotide sequence ID" value="NZ_JBHTLH010000010.1"/>
</dbReference>